<dbReference type="PANTHER" id="PTHR48051:SF36">
    <property type="entry name" value="CASPASE FAMILY P20 DOMAIN-CONTAINING PROTEIN"/>
    <property type="match status" value="1"/>
</dbReference>
<sequence>MSAEWVKVSKALSGKQLEISLSGDDINSTLNDDNTNFDRRLFTIKGLNCFKLTSSNLTTIPQEFGNFDAMLNLCLMNNKISSLPASIGRLTKLKNLDLSANCLTKLPEDFFKSLHNLESLNLNNNLLSSLPDLAGLVNLHHMQIAHNQLVSIPDSLGELVKLLTLNAANNELELLPLSIGKIEGMKTLRLENNRLLTLPQSFSRLSKLSDLSLQNNSFKGDRKLKKLSDPEKPVIKSLLVYAAQLRDGDVTKSKAKKEESEEEPEPESNNIPPIEVEMPAPEAKNSKKKKKSKSAAVKEDDEGLSSLSLEDERVPDAFVKIEKPAINPENYVIRVEHLDAVAKSLRPQLVACVVRNVCFHGSQNLLKKFLKYQEELHQSLGGNRENATIATHDMTKFQLPLTFALKHQQDVRIHALHRKEECSVQELVTAMRREADEFRKAKKRNQLCGIHKYLKSVTPTLPTLTDAEGLTMSVAPLTNCHDTRVRFNLF</sequence>
<dbReference type="AlphaFoldDB" id="A0ABD2PXH0"/>
<dbReference type="InterPro" id="IPR050216">
    <property type="entry name" value="LRR_domain-containing"/>
</dbReference>
<gene>
    <name evidence="4" type="ORF">Ciccas_010899</name>
</gene>
<dbReference type="Proteomes" id="UP001626550">
    <property type="component" value="Unassembled WGS sequence"/>
</dbReference>
<dbReference type="InterPro" id="IPR032675">
    <property type="entry name" value="LRR_dom_sf"/>
</dbReference>
<proteinExistence type="predicted"/>
<keyword evidence="5" id="KW-1185">Reference proteome</keyword>
<dbReference type="Pfam" id="PF13855">
    <property type="entry name" value="LRR_8"/>
    <property type="match status" value="1"/>
</dbReference>
<dbReference type="EMBL" id="JBJKFK010002866">
    <property type="protein sequence ID" value="KAL3310536.1"/>
    <property type="molecule type" value="Genomic_DNA"/>
</dbReference>
<evidence type="ECO:0000256" key="3">
    <source>
        <dbReference type="SAM" id="MobiDB-lite"/>
    </source>
</evidence>
<dbReference type="Gene3D" id="3.80.10.10">
    <property type="entry name" value="Ribonuclease Inhibitor"/>
    <property type="match status" value="1"/>
</dbReference>
<organism evidence="4 5">
    <name type="scientific">Cichlidogyrus casuarinus</name>
    <dbReference type="NCBI Taxonomy" id="1844966"/>
    <lineage>
        <taxon>Eukaryota</taxon>
        <taxon>Metazoa</taxon>
        <taxon>Spiralia</taxon>
        <taxon>Lophotrochozoa</taxon>
        <taxon>Platyhelminthes</taxon>
        <taxon>Monogenea</taxon>
        <taxon>Monopisthocotylea</taxon>
        <taxon>Dactylogyridea</taxon>
        <taxon>Ancyrocephalidae</taxon>
        <taxon>Cichlidogyrus</taxon>
    </lineage>
</organism>
<reference evidence="4 5" key="1">
    <citation type="submission" date="2024-11" db="EMBL/GenBank/DDBJ databases">
        <title>Adaptive evolution of stress response genes in parasites aligns with host niche diversity.</title>
        <authorList>
            <person name="Hahn C."/>
            <person name="Resl P."/>
        </authorList>
    </citation>
    <scope>NUCLEOTIDE SEQUENCE [LARGE SCALE GENOMIC DNA]</scope>
    <source>
        <strain evidence="4">EGGRZ-B1_66</strain>
        <tissue evidence="4">Body</tissue>
    </source>
</reference>
<evidence type="ECO:0000256" key="2">
    <source>
        <dbReference type="ARBA" id="ARBA00022737"/>
    </source>
</evidence>
<evidence type="ECO:0000313" key="5">
    <source>
        <dbReference type="Proteomes" id="UP001626550"/>
    </source>
</evidence>
<dbReference type="Gene3D" id="3.50.40.10">
    <property type="entry name" value="Phenylalanyl-trna Synthetase, Chain B, domain 3"/>
    <property type="match status" value="1"/>
</dbReference>
<dbReference type="PROSITE" id="PS51450">
    <property type="entry name" value="LRR"/>
    <property type="match status" value="2"/>
</dbReference>
<feature type="region of interest" description="Disordered" evidence="3">
    <location>
        <begin position="250"/>
        <end position="306"/>
    </location>
</feature>
<keyword evidence="1" id="KW-0433">Leucine-rich repeat</keyword>
<evidence type="ECO:0000313" key="4">
    <source>
        <dbReference type="EMBL" id="KAL3310536.1"/>
    </source>
</evidence>
<accession>A0ABD2PXH0</accession>
<feature type="compositionally biased region" description="Basic and acidic residues" evidence="3">
    <location>
        <begin position="250"/>
        <end position="259"/>
    </location>
</feature>
<keyword evidence="2" id="KW-0677">Repeat</keyword>
<dbReference type="InterPro" id="IPR001611">
    <property type="entry name" value="Leu-rich_rpt"/>
</dbReference>
<name>A0ABD2PXH0_9PLAT</name>
<dbReference type="InterPro" id="IPR003591">
    <property type="entry name" value="Leu-rich_rpt_typical-subtyp"/>
</dbReference>
<protein>
    <recommendedName>
        <fullName evidence="6">Leucine-rich repeat-containing protein 47</fullName>
    </recommendedName>
</protein>
<comment type="caution">
    <text evidence="4">The sequence shown here is derived from an EMBL/GenBank/DDBJ whole genome shotgun (WGS) entry which is preliminary data.</text>
</comment>
<dbReference type="SMART" id="SM00364">
    <property type="entry name" value="LRR_BAC"/>
    <property type="match status" value="5"/>
</dbReference>
<evidence type="ECO:0000256" key="1">
    <source>
        <dbReference type="ARBA" id="ARBA00022614"/>
    </source>
</evidence>
<dbReference type="SMART" id="SM00369">
    <property type="entry name" value="LRR_TYP"/>
    <property type="match status" value="4"/>
</dbReference>
<evidence type="ECO:0008006" key="6">
    <source>
        <dbReference type="Google" id="ProtNLM"/>
    </source>
</evidence>
<dbReference type="PANTHER" id="PTHR48051">
    <property type="match status" value="1"/>
</dbReference>
<dbReference type="InterPro" id="IPR020825">
    <property type="entry name" value="Phe-tRNA_synthase-like_B3/B4"/>
</dbReference>
<dbReference type="SUPFAM" id="SSF52058">
    <property type="entry name" value="L domain-like"/>
    <property type="match status" value="1"/>
</dbReference>